<protein>
    <recommendedName>
        <fullName evidence="7">Protein kinase domain-containing protein</fullName>
    </recommendedName>
</protein>
<feature type="transmembrane region" description="Helical" evidence="6">
    <location>
        <begin position="202"/>
        <end position="222"/>
    </location>
</feature>
<dbReference type="Proteomes" id="UP000433483">
    <property type="component" value="Unassembled WGS sequence"/>
</dbReference>
<dbReference type="GO" id="GO:0004674">
    <property type="term" value="F:protein serine/threonine kinase activity"/>
    <property type="evidence" value="ECO:0007669"/>
    <property type="project" value="UniProtKB-KW"/>
</dbReference>
<keyword evidence="6" id="KW-0472">Membrane</keyword>
<evidence type="ECO:0000256" key="4">
    <source>
        <dbReference type="ARBA" id="ARBA00022777"/>
    </source>
</evidence>
<dbReference type="EMBL" id="QXGD01002611">
    <property type="protein sequence ID" value="KAE9186376.1"/>
    <property type="molecule type" value="Genomic_DNA"/>
</dbReference>
<evidence type="ECO:0000313" key="13">
    <source>
        <dbReference type="EMBL" id="KAE9186376.1"/>
    </source>
</evidence>
<dbReference type="Proteomes" id="UP000429523">
    <property type="component" value="Unassembled WGS sequence"/>
</dbReference>
<dbReference type="Gene3D" id="1.10.510.10">
    <property type="entry name" value="Transferase(Phosphotransferase) domain 1"/>
    <property type="match status" value="1"/>
</dbReference>
<name>A0A6A4C2F3_9STRA</name>
<keyword evidence="6" id="KW-1133">Transmembrane helix</keyword>
<keyword evidence="1" id="KW-0723">Serine/threonine-protein kinase</keyword>
<dbReference type="PANTHER" id="PTHR24345">
    <property type="entry name" value="SERINE/THREONINE-PROTEIN KINASE PLK"/>
    <property type="match status" value="1"/>
</dbReference>
<evidence type="ECO:0000256" key="5">
    <source>
        <dbReference type="ARBA" id="ARBA00022840"/>
    </source>
</evidence>
<evidence type="ECO:0000313" key="23">
    <source>
        <dbReference type="Proteomes" id="UP000476176"/>
    </source>
</evidence>
<dbReference type="EMBL" id="QXGA01002653">
    <property type="protein sequence ID" value="KAE9094026.1"/>
    <property type="molecule type" value="Genomic_DNA"/>
</dbReference>
<evidence type="ECO:0000256" key="2">
    <source>
        <dbReference type="ARBA" id="ARBA00022679"/>
    </source>
</evidence>
<keyword evidence="4" id="KW-0418">Kinase</keyword>
<keyword evidence="17" id="KW-1185">Reference proteome</keyword>
<evidence type="ECO:0000256" key="1">
    <source>
        <dbReference type="ARBA" id="ARBA00022527"/>
    </source>
</evidence>
<dbReference type="InterPro" id="IPR000719">
    <property type="entry name" value="Prot_kinase_dom"/>
</dbReference>
<dbReference type="EMBL" id="QXFZ01002615">
    <property type="protein sequence ID" value="KAE9075359.1"/>
    <property type="molecule type" value="Genomic_DNA"/>
</dbReference>
<evidence type="ECO:0000313" key="15">
    <source>
        <dbReference type="EMBL" id="KAE9280313.1"/>
    </source>
</evidence>
<organism evidence="15 18">
    <name type="scientific">Phytophthora fragariae</name>
    <dbReference type="NCBI Taxonomy" id="53985"/>
    <lineage>
        <taxon>Eukaryota</taxon>
        <taxon>Sar</taxon>
        <taxon>Stramenopiles</taxon>
        <taxon>Oomycota</taxon>
        <taxon>Peronosporomycetes</taxon>
        <taxon>Peronosporales</taxon>
        <taxon>Peronosporaceae</taxon>
        <taxon>Phytophthora</taxon>
    </lineage>
</organism>
<sequence length="288" mass="31874">MTLVRNRYRVVQQLALTTYGGIFLCTDEMLRRRVVLKSMSLLHAINLLDLRKPELQAPDDPRQEKAFSALQRAQRDAHPHLVQYLDDFVEGQTLYFVLEYCAGGDLFSSVNRGQNGRLAGTDALVVVQQLAAGVAYLHSLGVAHRDLSLENVMLSRGVCKIGDLGLSARADQLCVGRVGKAYYMAPEVVAPRVAYDPRAADVWSLGIILFILVTGSPLVPMATREDAAFRAFEAVGVREVLAAWRMPNVLDERALRLLEGMLRCDPSQRLSIEQVLRHDAFARTAAAA</sequence>
<gene>
    <name evidence="15" type="ORF">PF001_g24294</name>
    <name evidence="13" type="ORF">PF002_g25902</name>
    <name evidence="14" type="ORF">PF004_g13870</name>
    <name evidence="12" type="ORF">PF005_g25011</name>
    <name evidence="11" type="ORF">PF006_g24310</name>
    <name evidence="10" type="ORF">PF007_g25046</name>
    <name evidence="8" type="ORF">PF009_g25770</name>
    <name evidence="9" type="ORF">PF011_g13638</name>
</gene>
<evidence type="ECO:0000256" key="3">
    <source>
        <dbReference type="ARBA" id="ARBA00022741"/>
    </source>
</evidence>
<accession>A0A6A4C2F3</accession>
<dbReference type="Proteomes" id="UP000460718">
    <property type="component" value="Unassembled WGS sequence"/>
</dbReference>
<dbReference type="FunFam" id="1.10.510.10:FF:000753">
    <property type="entry name" value="CAMK/CAMKL protein kinase"/>
    <property type="match status" value="1"/>
</dbReference>
<dbReference type="Proteomes" id="UP000441208">
    <property type="component" value="Unassembled WGS sequence"/>
</dbReference>
<keyword evidence="3" id="KW-0547">Nucleotide-binding</keyword>
<evidence type="ECO:0000313" key="17">
    <source>
        <dbReference type="Proteomes" id="UP000433483"/>
    </source>
</evidence>
<evidence type="ECO:0000259" key="7">
    <source>
        <dbReference type="PROSITE" id="PS50011"/>
    </source>
</evidence>
<evidence type="ECO:0000313" key="14">
    <source>
        <dbReference type="EMBL" id="KAE9218421.1"/>
    </source>
</evidence>
<evidence type="ECO:0000313" key="12">
    <source>
        <dbReference type="EMBL" id="KAE9176322.1"/>
    </source>
</evidence>
<keyword evidence="2" id="KW-0808">Transferase</keyword>
<reference evidence="16 17" key="1">
    <citation type="submission" date="2018-08" db="EMBL/GenBank/DDBJ databases">
        <title>Genomic investigation of the strawberry pathogen Phytophthora fragariae indicates pathogenicity is determined by transcriptional variation in three key races.</title>
        <authorList>
            <person name="Adams T.M."/>
            <person name="Armitage A.D."/>
            <person name="Sobczyk M.K."/>
            <person name="Bates H.J."/>
            <person name="Dunwell J.M."/>
            <person name="Nellist C.F."/>
            <person name="Harrison R.J."/>
        </authorList>
    </citation>
    <scope>NUCLEOTIDE SEQUENCE [LARGE SCALE GENOMIC DNA]</scope>
    <source>
        <strain evidence="15 18">A4</strain>
        <strain evidence="13 19">BC-1</strain>
        <strain evidence="14 23">BC-23</strain>
        <strain evidence="12 17">NOV-27</strain>
        <strain evidence="11 20">NOV-5</strain>
        <strain evidence="10 21">NOV-71</strain>
        <strain evidence="8 16">NOV-9</strain>
        <strain evidence="9 22">SCRP245</strain>
    </source>
</reference>
<evidence type="ECO:0000313" key="8">
    <source>
        <dbReference type="EMBL" id="KAE8923991.1"/>
    </source>
</evidence>
<dbReference type="PROSITE" id="PS50011">
    <property type="entry name" value="PROTEIN_KINASE_DOM"/>
    <property type="match status" value="1"/>
</dbReference>
<dbReference type="Proteomes" id="UP000440367">
    <property type="component" value="Unassembled WGS sequence"/>
</dbReference>
<dbReference type="EMBL" id="QXGC01000864">
    <property type="protein sequence ID" value="KAE9218421.1"/>
    <property type="molecule type" value="Genomic_DNA"/>
</dbReference>
<evidence type="ECO:0000313" key="22">
    <source>
        <dbReference type="Proteomes" id="UP000460718"/>
    </source>
</evidence>
<dbReference type="OrthoDB" id="541276at2759"/>
<dbReference type="SUPFAM" id="SSF56112">
    <property type="entry name" value="Protein kinase-like (PK-like)"/>
    <property type="match status" value="1"/>
</dbReference>
<proteinExistence type="predicted"/>
<evidence type="ECO:0000256" key="6">
    <source>
        <dbReference type="SAM" id="Phobius"/>
    </source>
</evidence>
<dbReference type="EMBL" id="QXFW01000849">
    <property type="protein sequence ID" value="KAE9001695.1"/>
    <property type="molecule type" value="Genomic_DNA"/>
</dbReference>
<dbReference type="InterPro" id="IPR011009">
    <property type="entry name" value="Kinase-like_dom_sf"/>
</dbReference>
<evidence type="ECO:0000313" key="10">
    <source>
        <dbReference type="EMBL" id="KAE9075359.1"/>
    </source>
</evidence>
<comment type="caution">
    <text evidence="15">The sequence shown here is derived from an EMBL/GenBank/DDBJ whole genome shotgun (WGS) entry which is preliminary data.</text>
</comment>
<evidence type="ECO:0000313" key="16">
    <source>
        <dbReference type="Proteomes" id="UP000429523"/>
    </source>
</evidence>
<dbReference type="Proteomes" id="UP000440732">
    <property type="component" value="Unassembled WGS sequence"/>
</dbReference>
<evidence type="ECO:0000313" key="20">
    <source>
        <dbReference type="Proteomes" id="UP000440732"/>
    </source>
</evidence>
<evidence type="ECO:0000313" key="9">
    <source>
        <dbReference type="EMBL" id="KAE9001695.1"/>
    </source>
</evidence>
<dbReference type="GO" id="GO:0005524">
    <property type="term" value="F:ATP binding"/>
    <property type="evidence" value="ECO:0007669"/>
    <property type="project" value="UniProtKB-KW"/>
</dbReference>
<evidence type="ECO:0000313" key="18">
    <source>
        <dbReference type="Proteomes" id="UP000437068"/>
    </source>
</evidence>
<dbReference type="PANTHER" id="PTHR24345:SF91">
    <property type="entry name" value="SERINE_THREONINE-PROTEIN KINASE PLK4"/>
    <property type="match status" value="1"/>
</dbReference>
<evidence type="ECO:0000313" key="11">
    <source>
        <dbReference type="EMBL" id="KAE9094026.1"/>
    </source>
</evidence>
<feature type="domain" description="Protein kinase" evidence="7">
    <location>
        <begin position="8"/>
        <end position="281"/>
    </location>
</feature>
<dbReference type="Proteomes" id="UP000437068">
    <property type="component" value="Unassembled WGS sequence"/>
</dbReference>
<evidence type="ECO:0000313" key="19">
    <source>
        <dbReference type="Proteomes" id="UP000440367"/>
    </source>
</evidence>
<dbReference type="Pfam" id="PF00069">
    <property type="entry name" value="Pkinase"/>
    <property type="match status" value="1"/>
</dbReference>
<dbReference type="Proteomes" id="UP000476176">
    <property type="component" value="Unassembled WGS sequence"/>
</dbReference>
<keyword evidence="5" id="KW-0067">ATP-binding</keyword>
<evidence type="ECO:0000313" key="21">
    <source>
        <dbReference type="Proteomes" id="UP000441208"/>
    </source>
</evidence>
<dbReference type="GO" id="GO:0005634">
    <property type="term" value="C:nucleus"/>
    <property type="evidence" value="ECO:0007669"/>
    <property type="project" value="TreeGrafter"/>
</dbReference>
<dbReference type="AlphaFoldDB" id="A0A6A4C2F3"/>
<keyword evidence="6" id="KW-0812">Transmembrane</keyword>
<dbReference type="EMBL" id="QXGE01002637">
    <property type="protein sequence ID" value="KAE9280313.1"/>
    <property type="molecule type" value="Genomic_DNA"/>
</dbReference>
<dbReference type="EMBL" id="QXGF01002619">
    <property type="protein sequence ID" value="KAE8923991.1"/>
    <property type="molecule type" value="Genomic_DNA"/>
</dbReference>
<dbReference type="EMBL" id="QXGB01002629">
    <property type="protein sequence ID" value="KAE9176322.1"/>
    <property type="molecule type" value="Genomic_DNA"/>
</dbReference>